<organism evidence="1 2">
    <name type="scientific">Solanum commersonii</name>
    <name type="common">Commerson's wild potato</name>
    <name type="synonym">Commerson's nightshade</name>
    <dbReference type="NCBI Taxonomy" id="4109"/>
    <lineage>
        <taxon>Eukaryota</taxon>
        <taxon>Viridiplantae</taxon>
        <taxon>Streptophyta</taxon>
        <taxon>Embryophyta</taxon>
        <taxon>Tracheophyta</taxon>
        <taxon>Spermatophyta</taxon>
        <taxon>Magnoliopsida</taxon>
        <taxon>eudicotyledons</taxon>
        <taxon>Gunneridae</taxon>
        <taxon>Pentapetalae</taxon>
        <taxon>asterids</taxon>
        <taxon>lamiids</taxon>
        <taxon>Solanales</taxon>
        <taxon>Solanaceae</taxon>
        <taxon>Solanoideae</taxon>
        <taxon>Solaneae</taxon>
        <taxon>Solanum</taxon>
    </lineage>
</organism>
<dbReference type="PANTHER" id="PTHR33710:SF23">
    <property type="entry name" value="NON-LTR RETROELEMENT REVERSE TRANSCRIPTASE"/>
    <property type="match status" value="1"/>
</dbReference>
<accession>A0A9J6B664</accession>
<evidence type="ECO:0000313" key="1">
    <source>
        <dbReference type="EMBL" id="KAG5631919.1"/>
    </source>
</evidence>
<proteinExistence type="predicted"/>
<dbReference type="PANTHER" id="PTHR33710">
    <property type="entry name" value="BNAC02G09200D PROTEIN"/>
    <property type="match status" value="1"/>
</dbReference>
<comment type="caution">
    <text evidence="1">The sequence shown here is derived from an EMBL/GenBank/DDBJ whole genome shotgun (WGS) entry which is preliminary data.</text>
</comment>
<keyword evidence="2" id="KW-1185">Reference proteome</keyword>
<reference evidence="1 2" key="1">
    <citation type="submission" date="2020-09" db="EMBL/GenBank/DDBJ databases">
        <title>De no assembly of potato wild relative species, Solanum commersonii.</title>
        <authorList>
            <person name="Cho K."/>
        </authorList>
    </citation>
    <scope>NUCLEOTIDE SEQUENCE [LARGE SCALE GENOMIC DNA]</scope>
    <source>
        <strain evidence="1">LZ3.2</strain>
        <tissue evidence="1">Leaf</tissue>
    </source>
</reference>
<protein>
    <submittedName>
        <fullName evidence="1">Uncharacterized protein</fullName>
    </submittedName>
</protein>
<sequence length="160" mass="19171">MGGFKKIASLRDLMGSLEITVFMNLAPEIKVHHLIRQGLDHTPLHVKCNSDQEPVSMPFKFLNFWTKHVEFKKEVQFEIAPTEVNKDELSKDNTELKRYMKMEEEVWKKRSGMRWFTDGERNTKFFHAYVKRRRRKLNIKEITTRLGKLLTHLKILERKQ</sequence>
<dbReference type="Proteomes" id="UP000824120">
    <property type="component" value="Chromosome 1"/>
</dbReference>
<evidence type="ECO:0000313" key="2">
    <source>
        <dbReference type="Proteomes" id="UP000824120"/>
    </source>
</evidence>
<dbReference type="AlphaFoldDB" id="A0A9J6B664"/>
<dbReference type="OrthoDB" id="1743228at2759"/>
<gene>
    <name evidence="1" type="ORF">H5410_003636</name>
</gene>
<dbReference type="EMBL" id="JACXVP010000001">
    <property type="protein sequence ID" value="KAG5631919.1"/>
    <property type="molecule type" value="Genomic_DNA"/>
</dbReference>
<name>A0A9J6B664_SOLCO</name>